<keyword evidence="1" id="KW-0472">Membrane</keyword>
<dbReference type="Proteomes" id="UP000228635">
    <property type="component" value="Unassembled WGS sequence"/>
</dbReference>
<keyword evidence="1" id="KW-1133">Transmembrane helix</keyword>
<dbReference type="AlphaFoldDB" id="A0A2M6WJ19"/>
<accession>A0A2M6WJ19</accession>
<proteinExistence type="predicted"/>
<sequence>MKKLHMVTFLLLVIGGLNWGVYALFSKEVGSLLGGMDSIVAKLVYILVGLSAIVELVGHKKCCSLCGMKKGGGQMQGNPNQQGGHQG</sequence>
<evidence type="ECO:0000256" key="1">
    <source>
        <dbReference type="SAM" id="Phobius"/>
    </source>
</evidence>
<comment type="caution">
    <text evidence="2">The sequence shown here is derived from an EMBL/GenBank/DDBJ whole genome shotgun (WGS) entry which is preliminary data.</text>
</comment>
<keyword evidence="1" id="KW-0812">Transmembrane</keyword>
<name>A0A2M6WJ19_9BACT</name>
<dbReference type="PANTHER" id="PTHR37304">
    <property type="entry name" value="MEMBRANE PROTEIN-RELATED"/>
    <property type="match status" value="1"/>
</dbReference>
<reference evidence="3" key="1">
    <citation type="submission" date="2017-09" db="EMBL/GenBank/DDBJ databases">
        <title>Depth-based differentiation of microbial function through sediment-hosted aquifers and enrichment of novel symbionts in the deep terrestrial subsurface.</title>
        <authorList>
            <person name="Probst A.J."/>
            <person name="Ladd B."/>
            <person name="Jarett J.K."/>
            <person name="Geller-Mcgrath D.E."/>
            <person name="Sieber C.M.K."/>
            <person name="Emerson J.B."/>
            <person name="Anantharaman K."/>
            <person name="Thomas B.C."/>
            <person name="Malmstrom R."/>
            <person name="Stieglmeier M."/>
            <person name="Klingl A."/>
            <person name="Woyke T."/>
            <person name="Ryan C.M."/>
            <person name="Banfield J.F."/>
        </authorList>
    </citation>
    <scope>NUCLEOTIDE SEQUENCE [LARGE SCALE GENOMIC DNA]</scope>
</reference>
<organism evidence="2 3">
    <name type="scientific">Candidatus Harrisonbacteria bacterium CG10_big_fil_rev_8_21_14_0_10_42_17</name>
    <dbReference type="NCBI Taxonomy" id="1974584"/>
    <lineage>
        <taxon>Bacteria</taxon>
        <taxon>Candidatus Harrisoniibacteriota</taxon>
    </lineage>
</organism>
<evidence type="ECO:0000313" key="3">
    <source>
        <dbReference type="Proteomes" id="UP000228635"/>
    </source>
</evidence>
<dbReference type="InterPro" id="IPR007211">
    <property type="entry name" value="DUF378"/>
</dbReference>
<dbReference type="EMBL" id="PFBA01000008">
    <property type="protein sequence ID" value="PIT92798.1"/>
    <property type="molecule type" value="Genomic_DNA"/>
</dbReference>
<dbReference type="Pfam" id="PF04070">
    <property type="entry name" value="DUF378"/>
    <property type="match status" value="1"/>
</dbReference>
<dbReference type="PANTHER" id="PTHR37304:SF1">
    <property type="entry name" value="MEMBRANE PROTEIN"/>
    <property type="match status" value="1"/>
</dbReference>
<feature type="transmembrane region" description="Helical" evidence="1">
    <location>
        <begin position="39"/>
        <end position="58"/>
    </location>
</feature>
<protein>
    <submittedName>
        <fullName evidence="2">DUF378 domain-containing protein</fullName>
    </submittedName>
</protein>
<gene>
    <name evidence="2" type="ORF">COU08_00520</name>
</gene>
<evidence type="ECO:0000313" key="2">
    <source>
        <dbReference type="EMBL" id="PIT92798.1"/>
    </source>
</evidence>